<gene>
    <name evidence="1" type="ORF">J6I44_11325</name>
</gene>
<accession>A0ABT3PNL5</accession>
<evidence type="ECO:0000313" key="1">
    <source>
        <dbReference type="EMBL" id="MCW9707447.1"/>
    </source>
</evidence>
<evidence type="ECO:0008006" key="3">
    <source>
        <dbReference type="Google" id="ProtNLM"/>
    </source>
</evidence>
<dbReference type="Proteomes" id="UP001207918">
    <property type="component" value="Unassembled WGS sequence"/>
</dbReference>
<dbReference type="RefSeq" id="WP_265766233.1">
    <property type="nucleotide sequence ID" value="NZ_JAGGJA010000007.1"/>
</dbReference>
<sequence length="295" mass="32768">MSRIDGLLAILMIGFLIQIAGCESNFDPLQENDQYTYSIYGTLDVHADTQWVRVMPIHGKLIPSKPDSNNTEVTLTRKSTGKTLQLNDSLFVFGGDAYVWNYWTTEKIYPKEEYIVEAVGAEGQKSSVTVTTPSKLPLPLVTYSEEGGEVKVNGSTSEPLVMADVVFHVQEIREFLGDLGPEVKVSISYLDILYEDPNSEDFRLIFNERSAIAGETGYDAFIINKRELHIAAGSNDWPDLTDLSEQEMQLPDVVSNIENGTGVVAGIAKREVPIKNCYDAQDNLMPCEEAKGKEE</sequence>
<comment type="caution">
    <text evidence="1">The sequence shown here is derived from an EMBL/GenBank/DDBJ whole genome shotgun (WGS) entry which is preliminary data.</text>
</comment>
<evidence type="ECO:0000313" key="2">
    <source>
        <dbReference type="Proteomes" id="UP001207918"/>
    </source>
</evidence>
<name>A0ABT3PNL5_9BACT</name>
<organism evidence="1 2">
    <name type="scientific">Fodinibius salsisoli</name>
    <dbReference type="NCBI Taxonomy" id="2820877"/>
    <lineage>
        <taxon>Bacteria</taxon>
        <taxon>Pseudomonadati</taxon>
        <taxon>Balneolota</taxon>
        <taxon>Balneolia</taxon>
        <taxon>Balneolales</taxon>
        <taxon>Balneolaceae</taxon>
        <taxon>Fodinibius</taxon>
    </lineage>
</organism>
<dbReference type="EMBL" id="JAGGJA010000007">
    <property type="protein sequence ID" value="MCW9707447.1"/>
    <property type="molecule type" value="Genomic_DNA"/>
</dbReference>
<reference evidence="1 2" key="1">
    <citation type="submission" date="2021-03" db="EMBL/GenBank/DDBJ databases">
        <title>Aliifodinibius sp. nov., a new bacterium isolated from saline soil.</title>
        <authorList>
            <person name="Galisteo C."/>
            <person name="De La Haba R."/>
            <person name="Sanchez-Porro C."/>
            <person name="Ventosa A."/>
        </authorList>
    </citation>
    <scope>NUCLEOTIDE SEQUENCE [LARGE SCALE GENOMIC DNA]</scope>
    <source>
        <strain evidence="1 2">1BSP15-2V2</strain>
    </source>
</reference>
<proteinExistence type="predicted"/>
<keyword evidence="2" id="KW-1185">Reference proteome</keyword>
<protein>
    <recommendedName>
        <fullName evidence="3">DUF4249 family protein</fullName>
    </recommendedName>
</protein>